<sequence length="239" mass="25885">MFDGKFRASVDRAVTPIGAGLRRTGMSPDHLTVMGLLVAVGAAVAIGAGELRLGLVLVILAALPDLFDGALAKASNTSSQRGAFFDSVIDRVTDALLFGGVAWYFASEESPHMAMLPFAVLGVSSVISYMRAKAESLGLDAKGGLMERAERIILFCLGLLIPPLLIPILWVMLALTALTAVQRFVKVWKQAGVAPVTAAKIEMRRSRRQSRKVVRTERRRTRISRLSGQARRDSDRPAR</sequence>
<feature type="compositionally biased region" description="Basic and acidic residues" evidence="1">
    <location>
        <begin position="230"/>
        <end position="239"/>
    </location>
</feature>
<dbReference type="AlphaFoldDB" id="A0A6J6BKX7"/>
<feature type="transmembrane region" description="Helical" evidence="2">
    <location>
        <begin position="31"/>
        <end position="48"/>
    </location>
</feature>
<feature type="transmembrane region" description="Helical" evidence="2">
    <location>
        <begin position="152"/>
        <end position="173"/>
    </location>
</feature>
<keyword evidence="2" id="KW-0812">Transmembrane</keyword>
<proteinExistence type="predicted"/>
<evidence type="ECO:0000256" key="1">
    <source>
        <dbReference type="SAM" id="MobiDB-lite"/>
    </source>
</evidence>
<evidence type="ECO:0000313" key="3">
    <source>
        <dbReference type="EMBL" id="CAB4539780.1"/>
    </source>
</evidence>
<evidence type="ECO:0000256" key="2">
    <source>
        <dbReference type="SAM" id="Phobius"/>
    </source>
</evidence>
<dbReference type="GO" id="GO:0016780">
    <property type="term" value="F:phosphotransferase activity, for other substituted phosphate groups"/>
    <property type="evidence" value="ECO:0007669"/>
    <property type="project" value="InterPro"/>
</dbReference>
<name>A0A6J6BKX7_9ZZZZ</name>
<dbReference type="GO" id="GO:0008654">
    <property type="term" value="P:phospholipid biosynthetic process"/>
    <property type="evidence" value="ECO:0007669"/>
    <property type="project" value="InterPro"/>
</dbReference>
<protein>
    <submittedName>
        <fullName evidence="3">Unannotated protein</fullName>
    </submittedName>
</protein>
<accession>A0A6J6BKX7</accession>
<dbReference type="EMBL" id="CAEZSR010000004">
    <property type="protein sequence ID" value="CAB4539780.1"/>
    <property type="molecule type" value="Genomic_DNA"/>
</dbReference>
<dbReference type="InterPro" id="IPR000462">
    <property type="entry name" value="CDP-OH_P_trans"/>
</dbReference>
<dbReference type="Pfam" id="PF01066">
    <property type="entry name" value="CDP-OH_P_transf"/>
    <property type="match status" value="1"/>
</dbReference>
<dbReference type="Gene3D" id="1.20.120.1760">
    <property type="match status" value="1"/>
</dbReference>
<dbReference type="InterPro" id="IPR043130">
    <property type="entry name" value="CDP-OH_PTrfase_TM_dom"/>
</dbReference>
<organism evidence="3">
    <name type="scientific">freshwater metagenome</name>
    <dbReference type="NCBI Taxonomy" id="449393"/>
    <lineage>
        <taxon>unclassified sequences</taxon>
        <taxon>metagenomes</taxon>
        <taxon>ecological metagenomes</taxon>
    </lineage>
</organism>
<reference evidence="3" key="1">
    <citation type="submission" date="2020-05" db="EMBL/GenBank/DDBJ databases">
        <authorList>
            <person name="Chiriac C."/>
            <person name="Salcher M."/>
            <person name="Ghai R."/>
            <person name="Kavagutti S V."/>
        </authorList>
    </citation>
    <scope>NUCLEOTIDE SEQUENCE</scope>
</reference>
<feature type="transmembrane region" description="Helical" evidence="2">
    <location>
        <begin position="112"/>
        <end position="132"/>
    </location>
</feature>
<dbReference type="GO" id="GO:0016020">
    <property type="term" value="C:membrane"/>
    <property type="evidence" value="ECO:0007669"/>
    <property type="project" value="InterPro"/>
</dbReference>
<gene>
    <name evidence="3" type="ORF">UFOPK1493_00202</name>
</gene>
<feature type="compositionally biased region" description="Basic residues" evidence="1">
    <location>
        <begin position="207"/>
        <end position="223"/>
    </location>
</feature>
<keyword evidence="2" id="KW-1133">Transmembrane helix</keyword>
<keyword evidence="2" id="KW-0472">Membrane</keyword>
<feature type="region of interest" description="Disordered" evidence="1">
    <location>
        <begin position="207"/>
        <end position="239"/>
    </location>
</feature>